<dbReference type="AlphaFoldDB" id="A0A1A0D7S0"/>
<dbReference type="OrthoDB" id="7284755at2"/>
<dbReference type="Gene3D" id="2.170.16.10">
    <property type="entry name" value="Hedgehog/Intein (Hint) domain"/>
    <property type="match status" value="1"/>
</dbReference>
<reference evidence="1 2" key="1">
    <citation type="submission" date="2016-05" db="EMBL/GenBank/DDBJ databases">
        <title>Genome sequencing of Acetobacter pasteurianus strain SRCM100623.</title>
        <authorList>
            <person name="Song Y.R."/>
        </authorList>
    </citation>
    <scope>NUCLEOTIDE SEQUENCE [LARGE SCALE GENOMIC DNA]</scope>
    <source>
        <strain evidence="1 2">SRCM100623</strain>
    </source>
</reference>
<gene>
    <name evidence="1" type="ORF">SRCM100623_02213</name>
</gene>
<name>A0A1A0D7S0_ACEPA</name>
<evidence type="ECO:0000313" key="1">
    <source>
        <dbReference type="EMBL" id="OAZ70861.1"/>
    </source>
</evidence>
<evidence type="ECO:0000313" key="2">
    <source>
        <dbReference type="Proteomes" id="UP000093796"/>
    </source>
</evidence>
<dbReference type="InterPro" id="IPR028992">
    <property type="entry name" value="Hedgehog/Intein_dom"/>
</dbReference>
<dbReference type="Pfam" id="PF13403">
    <property type="entry name" value="Hint_2"/>
    <property type="match status" value="1"/>
</dbReference>
<dbReference type="SUPFAM" id="SSF51294">
    <property type="entry name" value="Hedgehog/intein (Hint) domain"/>
    <property type="match status" value="1"/>
</dbReference>
<dbReference type="Proteomes" id="UP000093796">
    <property type="component" value="Unassembled WGS sequence"/>
</dbReference>
<proteinExistence type="predicted"/>
<dbReference type="InterPro" id="IPR036844">
    <property type="entry name" value="Hint_dom_sf"/>
</dbReference>
<sequence>MSSTSDIPASGYNILNFAHITTSNNISTVSNIQNSVKVTFIDSTHFTIDGTEYTYDYTWGGKGSTQIILGDTTGGYFLLTDANVNISNYTYTNHSMNGNISNYWQVKEKGTHSHIKLDYQDRGFDPCFLAGTEISVNGATRKVEDLAVGDRIDVLVNGKTEQKTVTWVGKSTSVAAPFLPLDMAGYPVRIVKDALAEGVPFKDMLITPEHCLYLNGCFVPARMLVNGQSIFYDQSFTSYDYYHVETEDHAIITADGVLTESYLDTGNRRSFRQNGDVVAMPRTRNLTWDDAAAPLNVSRAFVEPLFQQFCARAQGMGLPLRTEAPVVTHESNLYLTAGNGRVIRPLRTEKNHTLFMIPAGIETVYIHSNTSRRNEAIGPFVDDRRTLGVLVGNASICHGNTTRTLTSYLHDEDLAGWNNVEFYPMRWTAGNACLPLGHREPGTVALLALQILEAGPYIVSNVEPEETALRA</sequence>
<dbReference type="PATRIC" id="fig|438.15.peg.2456"/>
<accession>A0A1A0D7S0</accession>
<comment type="caution">
    <text evidence="1">The sequence shown here is derived from an EMBL/GenBank/DDBJ whole genome shotgun (WGS) entry which is preliminary data.</text>
</comment>
<protein>
    <submittedName>
        <fullName evidence="1">Uncharacterized protein</fullName>
    </submittedName>
</protein>
<organism evidence="1 2">
    <name type="scientific">Acetobacter pasteurianus</name>
    <name type="common">Acetobacter turbidans</name>
    <dbReference type="NCBI Taxonomy" id="438"/>
    <lineage>
        <taxon>Bacteria</taxon>
        <taxon>Pseudomonadati</taxon>
        <taxon>Pseudomonadota</taxon>
        <taxon>Alphaproteobacteria</taxon>
        <taxon>Acetobacterales</taxon>
        <taxon>Acetobacteraceae</taxon>
        <taxon>Acetobacter</taxon>
    </lineage>
</organism>
<dbReference type="EMBL" id="LYUD01000115">
    <property type="protein sequence ID" value="OAZ70861.1"/>
    <property type="molecule type" value="Genomic_DNA"/>
</dbReference>